<comment type="caution">
    <text evidence="1">The sequence shown here is derived from an EMBL/GenBank/DDBJ whole genome shotgun (WGS) entry which is preliminary data.</text>
</comment>
<name>A0AAV4X7J2_9ARAC</name>
<protein>
    <submittedName>
        <fullName evidence="1">Uncharacterized protein</fullName>
    </submittedName>
</protein>
<keyword evidence="2" id="KW-1185">Reference proteome</keyword>
<dbReference type="EMBL" id="BPLQ01015685">
    <property type="protein sequence ID" value="GIY89734.1"/>
    <property type="molecule type" value="Genomic_DNA"/>
</dbReference>
<dbReference type="AlphaFoldDB" id="A0AAV4X7J2"/>
<proteinExistence type="predicted"/>
<gene>
    <name evidence="1" type="ORF">CDAR_546071</name>
</gene>
<dbReference type="Proteomes" id="UP001054837">
    <property type="component" value="Unassembled WGS sequence"/>
</dbReference>
<reference evidence="1 2" key="1">
    <citation type="submission" date="2021-06" db="EMBL/GenBank/DDBJ databases">
        <title>Caerostris darwini draft genome.</title>
        <authorList>
            <person name="Kono N."/>
            <person name="Arakawa K."/>
        </authorList>
    </citation>
    <scope>NUCLEOTIDE SEQUENCE [LARGE SCALE GENOMIC DNA]</scope>
</reference>
<organism evidence="1 2">
    <name type="scientific">Caerostris darwini</name>
    <dbReference type="NCBI Taxonomy" id="1538125"/>
    <lineage>
        <taxon>Eukaryota</taxon>
        <taxon>Metazoa</taxon>
        <taxon>Ecdysozoa</taxon>
        <taxon>Arthropoda</taxon>
        <taxon>Chelicerata</taxon>
        <taxon>Arachnida</taxon>
        <taxon>Araneae</taxon>
        <taxon>Araneomorphae</taxon>
        <taxon>Entelegynae</taxon>
        <taxon>Araneoidea</taxon>
        <taxon>Araneidae</taxon>
        <taxon>Caerostris</taxon>
    </lineage>
</organism>
<evidence type="ECO:0000313" key="2">
    <source>
        <dbReference type="Proteomes" id="UP001054837"/>
    </source>
</evidence>
<accession>A0AAV4X7J2</accession>
<evidence type="ECO:0000313" key="1">
    <source>
        <dbReference type="EMBL" id="GIY89734.1"/>
    </source>
</evidence>
<sequence length="76" mass="8473">MMYMIGECRYRDPQNSRGVLSRDRGGQAVGPSCPIHRCGMVSSKESRTSELQCEYTILLTILHLAANEVAVEKQTV</sequence>